<evidence type="ECO:0000313" key="7">
    <source>
        <dbReference type="EMBL" id="MEF2155447.1"/>
    </source>
</evidence>
<comment type="caution">
    <text evidence="7">The sequence shown here is derived from an EMBL/GenBank/DDBJ whole genome shotgun (WGS) entry which is preliminary data.</text>
</comment>
<keyword evidence="6 7" id="KW-0012">Acyltransferase</keyword>
<organism evidence="7 8">
    <name type="scientific">Aquilutibacter rugosus</name>
    <dbReference type="NCBI Taxonomy" id="3115820"/>
    <lineage>
        <taxon>Bacteria</taxon>
        <taxon>Pseudomonadati</taxon>
        <taxon>Pseudomonadota</taxon>
        <taxon>Gammaproteobacteria</taxon>
        <taxon>Lysobacterales</taxon>
        <taxon>Lysobacteraceae</taxon>
        <taxon>Aquilutibacter</taxon>
    </lineage>
</organism>
<dbReference type="PANTHER" id="PTHR30606:SF10">
    <property type="entry name" value="PHOSPHATIDYLINOSITOL MANNOSIDE ACYLTRANSFERASE"/>
    <property type="match status" value="1"/>
</dbReference>
<reference evidence="7 8" key="1">
    <citation type="submission" date="2024-01" db="EMBL/GenBank/DDBJ databases">
        <title>Novel species of the genus Luteimonas isolated from rivers.</title>
        <authorList>
            <person name="Lu H."/>
        </authorList>
    </citation>
    <scope>NUCLEOTIDE SEQUENCE [LARGE SCALE GENOMIC DNA]</scope>
    <source>
        <strain evidence="7 8">FXH3W</strain>
    </source>
</reference>
<dbReference type="EMBL" id="JAZHBO010000001">
    <property type="protein sequence ID" value="MEF2155447.1"/>
    <property type="molecule type" value="Genomic_DNA"/>
</dbReference>
<dbReference type="Proteomes" id="UP001356170">
    <property type="component" value="Unassembled WGS sequence"/>
</dbReference>
<evidence type="ECO:0000313" key="8">
    <source>
        <dbReference type="Proteomes" id="UP001356170"/>
    </source>
</evidence>
<keyword evidence="2" id="KW-1003">Cell membrane</keyword>
<dbReference type="PIRSF" id="PIRSF026649">
    <property type="entry name" value="MsbB"/>
    <property type="match status" value="1"/>
</dbReference>
<proteinExistence type="predicted"/>
<name>A0ABU7UYA0_9GAMM</name>
<evidence type="ECO:0000256" key="1">
    <source>
        <dbReference type="ARBA" id="ARBA00004533"/>
    </source>
</evidence>
<dbReference type="GO" id="GO:0016746">
    <property type="term" value="F:acyltransferase activity"/>
    <property type="evidence" value="ECO:0007669"/>
    <property type="project" value="UniProtKB-KW"/>
</dbReference>
<dbReference type="PANTHER" id="PTHR30606">
    <property type="entry name" value="LIPID A BIOSYNTHESIS LAUROYL ACYLTRANSFERASE"/>
    <property type="match status" value="1"/>
</dbReference>
<dbReference type="Pfam" id="PF03279">
    <property type="entry name" value="Lip_A_acyltrans"/>
    <property type="match status" value="1"/>
</dbReference>
<keyword evidence="5" id="KW-0472">Membrane</keyword>
<keyword evidence="3" id="KW-0997">Cell inner membrane</keyword>
<evidence type="ECO:0000256" key="4">
    <source>
        <dbReference type="ARBA" id="ARBA00022679"/>
    </source>
</evidence>
<sequence length="303" mass="33777">MNTLIARLLYVAAACIARIPWRLQHAFAMVLGRQLYARNSRMARATVRNLELIGAAGDATGKRRDAIAILQTTVMQALETLRVWTRPAAQNLKGIRQVHGAELFQQAIADGRGVIVAAPHYGNWELLNQWLAETTPLAILYAPPSHPAVDAFLNRVRADQVDRVTQVPADGPTGVRTLLKWLKNGGVVGILPDQQPKLGEGEFAPFFGYPALTMSLLSRLAAKTGVPVLMAYCERVDEHNPTFEIHVEPAADGIHSNELDVSVAALNASVERIARRDFRQYQWTYKRFTKQIDDQNPYWPDCY</sequence>
<keyword evidence="8" id="KW-1185">Reference proteome</keyword>
<dbReference type="InterPro" id="IPR004960">
    <property type="entry name" value="LipA_acyltrans"/>
</dbReference>
<evidence type="ECO:0000256" key="3">
    <source>
        <dbReference type="ARBA" id="ARBA00022519"/>
    </source>
</evidence>
<dbReference type="RefSeq" id="WP_331703489.1">
    <property type="nucleotide sequence ID" value="NZ_JAZHBO010000001.1"/>
</dbReference>
<dbReference type="CDD" id="cd07984">
    <property type="entry name" value="LPLAT_LABLAT-like"/>
    <property type="match status" value="1"/>
</dbReference>
<accession>A0ABU7UYA0</accession>
<evidence type="ECO:0000256" key="5">
    <source>
        <dbReference type="ARBA" id="ARBA00023136"/>
    </source>
</evidence>
<gene>
    <name evidence="7" type="ORF">V3390_04265</name>
</gene>
<evidence type="ECO:0000256" key="2">
    <source>
        <dbReference type="ARBA" id="ARBA00022475"/>
    </source>
</evidence>
<protein>
    <submittedName>
        <fullName evidence="7">Lipid A biosynthesis lauroyl acyltransferase</fullName>
    </submittedName>
</protein>
<comment type="subcellular location">
    <subcellularLocation>
        <location evidence="1">Cell inner membrane</location>
    </subcellularLocation>
</comment>
<keyword evidence="4" id="KW-0808">Transferase</keyword>
<evidence type="ECO:0000256" key="6">
    <source>
        <dbReference type="ARBA" id="ARBA00023315"/>
    </source>
</evidence>